<dbReference type="PANTHER" id="PTHR48065">
    <property type="entry name" value="OS10G0469600 PROTEIN"/>
    <property type="match status" value="1"/>
</dbReference>
<dbReference type="InterPro" id="IPR001611">
    <property type="entry name" value="Leu-rich_rpt"/>
</dbReference>
<protein>
    <submittedName>
        <fullName evidence="2">Probably inactive leucine-rich repeat receptor-like protein kinase At5g48380</fullName>
    </submittedName>
</protein>
<sequence>MENRVINMNLSSLGLKGKFPIGISHCNGLMSLDLSNNHFYGSIPSNISTMVPFLVTLSLSSNRFNGEIPASLGNFSYLNALELDHNRLSGRIPAIIGKLQRIMEFNVADNLLVGPIPHFVNTGMKANATSYANNPGLCGYPLKPCKAY</sequence>
<dbReference type="GeneID" id="130460795"/>
<keyword evidence="1" id="KW-1185">Reference proteome</keyword>
<evidence type="ECO:0000313" key="2">
    <source>
        <dbReference type="RefSeq" id="XP_056684331.1"/>
    </source>
</evidence>
<name>A0ABM3QLT3_SPIOL</name>
<reference evidence="2" key="2">
    <citation type="submission" date="2025-08" db="UniProtKB">
        <authorList>
            <consortium name="RefSeq"/>
        </authorList>
    </citation>
    <scope>IDENTIFICATION</scope>
    <source>
        <tissue evidence="2">Leaf</tissue>
    </source>
</reference>
<proteinExistence type="predicted"/>
<reference evidence="1" key="1">
    <citation type="journal article" date="2021" name="Nat. Commun.">
        <title>Genomic analyses provide insights into spinach domestication and the genetic basis of agronomic traits.</title>
        <authorList>
            <person name="Cai X."/>
            <person name="Sun X."/>
            <person name="Xu C."/>
            <person name="Sun H."/>
            <person name="Wang X."/>
            <person name="Ge C."/>
            <person name="Zhang Z."/>
            <person name="Wang Q."/>
            <person name="Fei Z."/>
            <person name="Jiao C."/>
            <person name="Wang Q."/>
        </authorList>
    </citation>
    <scope>NUCLEOTIDE SEQUENCE [LARGE SCALE GENOMIC DNA]</scope>
    <source>
        <strain evidence="1">cv. Varoflay</strain>
    </source>
</reference>
<dbReference type="Pfam" id="PF00560">
    <property type="entry name" value="LRR_1"/>
    <property type="match status" value="3"/>
</dbReference>
<dbReference type="SUPFAM" id="SSF52058">
    <property type="entry name" value="L domain-like"/>
    <property type="match status" value="1"/>
</dbReference>
<dbReference type="RefSeq" id="XP_056684331.1">
    <property type="nucleotide sequence ID" value="XM_056828353.1"/>
</dbReference>
<accession>A0ABM3QLT3</accession>
<dbReference type="PANTHER" id="PTHR48065:SF25">
    <property type="entry name" value="OS01G0891700 PROTEIN"/>
    <property type="match status" value="1"/>
</dbReference>
<dbReference type="Gene3D" id="3.80.10.10">
    <property type="entry name" value="Ribonuclease Inhibitor"/>
    <property type="match status" value="1"/>
</dbReference>
<dbReference type="Proteomes" id="UP000813463">
    <property type="component" value="Chromosome 5"/>
</dbReference>
<gene>
    <name evidence="2" type="primary">LOC130460795</name>
</gene>
<organism evidence="1 2">
    <name type="scientific">Spinacia oleracea</name>
    <name type="common">Spinach</name>
    <dbReference type="NCBI Taxonomy" id="3562"/>
    <lineage>
        <taxon>Eukaryota</taxon>
        <taxon>Viridiplantae</taxon>
        <taxon>Streptophyta</taxon>
        <taxon>Embryophyta</taxon>
        <taxon>Tracheophyta</taxon>
        <taxon>Spermatophyta</taxon>
        <taxon>Magnoliopsida</taxon>
        <taxon>eudicotyledons</taxon>
        <taxon>Gunneridae</taxon>
        <taxon>Pentapetalae</taxon>
        <taxon>Caryophyllales</taxon>
        <taxon>Chenopodiaceae</taxon>
        <taxon>Chenopodioideae</taxon>
        <taxon>Anserineae</taxon>
        <taxon>Spinacia</taxon>
    </lineage>
</organism>
<dbReference type="InterPro" id="IPR032675">
    <property type="entry name" value="LRR_dom_sf"/>
</dbReference>
<evidence type="ECO:0000313" key="1">
    <source>
        <dbReference type="Proteomes" id="UP000813463"/>
    </source>
</evidence>